<evidence type="ECO:0000313" key="1">
    <source>
        <dbReference type="EMBL" id="JAA54670.1"/>
    </source>
</evidence>
<organism evidence="1">
    <name type="scientific">Rhipicephalus pulchellus</name>
    <name type="common">Yellow backed tick</name>
    <name type="synonym">Dermacentor pulchellus</name>
    <dbReference type="NCBI Taxonomy" id="72859"/>
    <lineage>
        <taxon>Eukaryota</taxon>
        <taxon>Metazoa</taxon>
        <taxon>Ecdysozoa</taxon>
        <taxon>Arthropoda</taxon>
        <taxon>Chelicerata</taxon>
        <taxon>Arachnida</taxon>
        <taxon>Acari</taxon>
        <taxon>Parasitiformes</taxon>
        <taxon>Ixodida</taxon>
        <taxon>Ixodoidea</taxon>
        <taxon>Ixodidae</taxon>
        <taxon>Rhipicephalinae</taxon>
        <taxon>Rhipicephalus</taxon>
        <taxon>Rhipicephalus</taxon>
    </lineage>
</organism>
<reference evidence="1" key="1">
    <citation type="submission" date="2012-11" db="EMBL/GenBank/DDBJ databases">
        <authorList>
            <person name="Lucero-Rivera Y.E."/>
            <person name="Tovar-Ramirez D."/>
        </authorList>
    </citation>
    <scope>NUCLEOTIDE SEQUENCE</scope>
    <source>
        <tissue evidence="1">Salivary gland</tissue>
    </source>
</reference>
<name>L7LSC4_RHIPC</name>
<sequence>MHSSVVGVTYFHNLMCVILNVLCSHIHSPFKPYRVVDYFKRIEFQRWGSPHAHILLWLENAPDEIISPNIPETIRLATHLVSLGTSLWPRLRTKVHQHTYCCYKRGNTRCGLALLSDPLESPRGCFLIRPHKTMSKPRDA</sequence>
<reference evidence="1" key="2">
    <citation type="journal article" date="2015" name="J. Proteomics">
        <title>Sexual differences in the sialomes of the zebra tick, Rhipicephalus pulchellus.</title>
        <authorList>
            <person name="Tan A.W."/>
            <person name="Francischetti I.M."/>
            <person name="Slovak M."/>
            <person name="Kini R.M."/>
            <person name="Ribeiro J.M."/>
        </authorList>
    </citation>
    <scope>NUCLEOTIDE SEQUENCE</scope>
    <source>
        <tissue evidence="1">Salivary gland</tissue>
    </source>
</reference>
<dbReference type="AlphaFoldDB" id="L7LSC4"/>
<protein>
    <submittedName>
        <fullName evidence="1">Putative tick transposon</fullName>
    </submittedName>
</protein>
<proteinExistence type="evidence at transcript level"/>
<accession>L7LSC4</accession>
<dbReference type="EMBL" id="GACK01010364">
    <property type="protein sequence ID" value="JAA54670.1"/>
    <property type="molecule type" value="mRNA"/>
</dbReference>